<comment type="caution">
    <text evidence="2">The sequence shown here is derived from an EMBL/GenBank/DDBJ whole genome shotgun (WGS) entry which is preliminary data.</text>
</comment>
<dbReference type="InterPro" id="IPR005302">
    <property type="entry name" value="MoCF_Sase_C"/>
</dbReference>
<dbReference type="SUPFAM" id="SSF50800">
    <property type="entry name" value="PK beta-barrel domain-like"/>
    <property type="match status" value="1"/>
</dbReference>
<dbReference type="EMBL" id="JALLAZ020001304">
    <property type="protein sequence ID" value="KAL3777234.1"/>
    <property type="molecule type" value="Genomic_DNA"/>
</dbReference>
<dbReference type="InterPro" id="IPR011037">
    <property type="entry name" value="Pyrv_Knase-like_insert_dom_sf"/>
</dbReference>
<sequence length="330" mass="36869">MEALKTIAGSVFGESKGATPTVTDIFIYPIKSCGACRVGSAAVTPRGFHRDRIFQVVNKVDGAWHYCTPREKSSEKLFHIAPSFSDDGRRLVLSSLHAKKAFTLDLEGAPTTPLAATTVGSGGSEATLYDYGSDVADWLQEATDIRDSPRLVGISRENFTRIMQVNPDQGVELPMSKPLPLSLADEAPFLLATHESLSDLNKRLELAGKETVDMRRFRPNIVIGGMEPWEEDSLKRIKIGPIEFLVWQRCGRCTMTTIDRDTLKRSGEPLNTLSSFRERSNGQRNFGMHLIPVLENAESEEFIISVGDKIEILEYDEERRSEWMQLFGKK</sequence>
<evidence type="ECO:0000259" key="1">
    <source>
        <dbReference type="PROSITE" id="PS51340"/>
    </source>
</evidence>
<dbReference type="Pfam" id="PF03476">
    <property type="entry name" value="MOSC_N"/>
    <property type="match status" value="1"/>
</dbReference>
<dbReference type="AlphaFoldDB" id="A0ABD3NMZ9"/>
<dbReference type="Proteomes" id="UP001530315">
    <property type="component" value="Unassembled WGS sequence"/>
</dbReference>
<organism evidence="2 3">
    <name type="scientific">Stephanodiscus triporus</name>
    <dbReference type="NCBI Taxonomy" id="2934178"/>
    <lineage>
        <taxon>Eukaryota</taxon>
        <taxon>Sar</taxon>
        <taxon>Stramenopiles</taxon>
        <taxon>Ochrophyta</taxon>
        <taxon>Bacillariophyta</taxon>
        <taxon>Coscinodiscophyceae</taxon>
        <taxon>Thalassiosirophycidae</taxon>
        <taxon>Stephanodiscales</taxon>
        <taxon>Stephanodiscaceae</taxon>
        <taxon>Stephanodiscus</taxon>
    </lineage>
</organism>
<dbReference type="PANTHER" id="PTHR14237:SF19">
    <property type="entry name" value="MITOCHONDRIAL AMIDOXIME REDUCING COMPONENT 1"/>
    <property type="match status" value="1"/>
</dbReference>
<protein>
    <recommendedName>
        <fullName evidence="1">MOSC domain-containing protein</fullName>
    </recommendedName>
</protein>
<dbReference type="PROSITE" id="PS51340">
    <property type="entry name" value="MOSC"/>
    <property type="match status" value="1"/>
</dbReference>
<evidence type="ECO:0000313" key="2">
    <source>
        <dbReference type="EMBL" id="KAL3777234.1"/>
    </source>
</evidence>
<feature type="domain" description="MOSC" evidence="1">
    <location>
        <begin position="149"/>
        <end position="313"/>
    </location>
</feature>
<name>A0ABD3NMZ9_9STRA</name>
<accession>A0ABD3NMZ9</accession>
<evidence type="ECO:0000313" key="3">
    <source>
        <dbReference type="Proteomes" id="UP001530315"/>
    </source>
</evidence>
<reference evidence="2 3" key="1">
    <citation type="submission" date="2024-10" db="EMBL/GenBank/DDBJ databases">
        <title>Updated reference genomes for cyclostephanoid diatoms.</title>
        <authorList>
            <person name="Roberts W.R."/>
            <person name="Alverson A.J."/>
        </authorList>
    </citation>
    <scope>NUCLEOTIDE SEQUENCE [LARGE SCALE GENOMIC DNA]</scope>
    <source>
        <strain evidence="2 3">AJA276-08</strain>
    </source>
</reference>
<dbReference type="Pfam" id="PF03473">
    <property type="entry name" value="MOSC"/>
    <property type="match status" value="1"/>
</dbReference>
<proteinExistence type="predicted"/>
<dbReference type="InterPro" id="IPR005303">
    <property type="entry name" value="MOCOS_middle"/>
</dbReference>
<gene>
    <name evidence="2" type="ORF">ACHAW5_010550</name>
</gene>
<dbReference type="PANTHER" id="PTHR14237">
    <property type="entry name" value="MOLYBDOPTERIN COFACTOR SULFURASE MOSC"/>
    <property type="match status" value="1"/>
</dbReference>
<dbReference type="SUPFAM" id="SSF141673">
    <property type="entry name" value="MOSC N-terminal domain-like"/>
    <property type="match status" value="1"/>
</dbReference>
<keyword evidence="3" id="KW-1185">Reference proteome</keyword>